<sequence>MLVEIAHSTVSKKVSSVNLGNQTRAFSDLLLVRFNERLYNHYNHHGHDNKHCHYYNSIDAAIKSLLVIDAMLHETNDYRSSRGGGELGRIIGDKEIVDMAPKLRKCNIVHIYVIDKPLEGLTLPLVTYNFVDENDVIDQNNNLFEPSLTTNAERVGKTNMTYASQTPIELPSTRKQLIRRSLFTSRQNRDVSTPTNSRDGMKKPSCPKSSVGQNPSEQQPINAPEGASQDEANLEASHQKKISNMEASHQRDIGELLKEIKFLKNVVLSQQHSTATPSSAPHCEI</sequence>
<gene>
    <name evidence="2" type="ORF">Cgig2_008593</name>
</gene>
<dbReference type="EMBL" id="JAKOGI010000673">
    <property type="protein sequence ID" value="KAJ8431661.1"/>
    <property type="molecule type" value="Genomic_DNA"/>
</dbReference>
<proteinExistence type="predicted"/>
<accession>A0A9Q1JVG5</accession>
<protein>
    <submittedName>
        <fullName evidence="2">Uncharacterized protein</fullName>
    </submittedName>
</protein>
<organism evidence="2 3">
    <name type="scientific">Carnegiea gigantea</name>
    <dbReference type="NCBI Taxonomy" id="171969"/>
    <lineage>
        <taxon>Eukaryota</taxon>
        <taxon>Viridiplantae</taxon>
        <taxon>Streptophyta</taxon>
        <taxon>Embryophyta</taxon>
        <taxon>Tracheophyta</taxon>
        <taxon>Spermatophyta</taxon>
        <taxon>Magnoliopsida</taxon>
        <taxon>eudicotyledons</taxon>
        <taxon>Gunneridae</taxon>
        <taxon>Pentapetalae</taxon>
        <taxon>Caryophyllales</taxon>
        <taxon>Cactineae</taxon>
        <taxon>Cactaceae</taxon>
        <taxon>Cactoideae</taxon>
        <taxon>Echinocereeae</taxon>
        <taxon>Carnegiea</taxon>
    </lineage>
</organism>
<feature type="compositionally biased region" description="Polar residues" evidence="1">
    <location>
        <begin position="182"/>
        <end position="198"/>
    </location>
</feature>
<feature type="region of interest" description="Disordered" evidence="1">
    <location>
        <begin position="180"/>
        <end position="236"/>
    </location>
</feature>
<dbReference type="Proteomes" id="UP001153076">
    <property type="component" value="Unassembled WGS sequence"/>
</dbReference>
<evidence type="ECO:0000313" key="3">
    <source>
        <dbReference type="Proteomes" id="UP001153076"/>
    </source>
</evidence>
<feature type="compositionally biased region" description="Polar residues" evidence="1">
    <location>
        <begin position="207"/>
        <end position="221"/>
    </location>
</feature>
<dbReference type="AlphaFoldDB" id="A0A9Q1JVG5"/>
<evidence type="ECO:0000313" key="2">
    <source>
        <dbReference type="EMBL" id="KAJ8431661.1"/>
    </source>
</evidence>
<reference evidence="2" key="1">
    <citation type="submission" date="2022-04" db="EMBL/GenBank/DDBJ databases">
        <title>Carnegiea gigantea Genome sequencing and assembly v2.</title>
        <authorList>
            <person name="Copetti D."/>
            <person name="Sanderson M.J."/>
            <person name="Burquez A."/>
            <person name="Wojciechowski M.F."/>
        </authorList>
    </citation>
    <scope>NUCLEOTIDE SEQUENCE</scope>
    <source>
        <strain evidence="2">SGP5-SGP5p</strain>
        <tissue evidence="2">Aerial part</tissue>
    </source>
</reference>
<name>A0A9Q1JVG5_9CARY</name>
<evidence type="ECO:0000256" key="1">
    <source>
        <dbReference type="SAM" id="MobiDB-lite"/>
    </source>
</evidence>
<keyword evidence="3" id="KW-1185">Reference proteome</keyword>
<comment type="caution">
    <text evidence="2">The sequence shown here is derived from an EMBL/GenBank/DDBJ whole genome shotgun (WGS) entry which is preliminary data.</text>
</comment>